<accession>A0A0G2AEF7</accession>
<evidence type="ECO:0000256" key="2">
    <source>
        <dbReference type="ARBA" id="ARBA00022448"/>
    </source>
</evidence>
<dbReference type="EMBL" id="LCRD01000002">
    <property type="protein sequence ID" value="KKW30854.1"/>
    <property type="molecule type" value="Genomic_DNA"/>
</dbReference>
<evidence type="ECO:0000313" key="10">
    <source>
        <dbReference type="Proteomes" id="UP000034846"/>
    </source>
</evidence>
<feature type="transmembrane region" description="Helical" evidence="8">
    <location>
        <begin position="70"/>
        <end position="98"/>
    </location>
</feature>
<evidence type="ECO:0000256" key="4">
    <source>
        <dbReference type="ARBA" id="ARBA00022519"/>
    </source>
</evidence>
<evidence type="ECO:0000256" key="3">
    <source>
        <dbReference type="ARBA" id="ARBA00022475"/>
    </source>
</evidence>
<evidence type="ECO:0000256" key="6">
    <source>
        <dbReference type="ARBA" id="ARBA00022989"/>
    </source>
</evidence>
<dbReference type="GO" id="GO:0015179">
    <property type="term" value="F:L-amino acid transmembrane transporter activity"/>
    <property type="evidence" value="ECO:0007669"/>
    <property type="project" value="TreeGrafter"/>
</dbReference>
<protein>
    <submittedName>
        <fullName evidence="9">Aromatic amino acid permease</fullName>
    </submittedName>
</protein>
<evidence type="ECO:0000256" key="1">
    <source>
        <dbReference type="ARBA" id="ARBA00004429"/>
    </source>
</evidence>
<keyword evidence="4" id="KW-0997">Cell inner membrane</keyword>
<dbReference type="AlphaFoldDB" id="A0A0G2AEF7"/>
<keyword evidence="2" id="KW-0813">Transport</keyword>
<organism evidence="9 10">
    <name type="scientific">Candidatus Uhrbacteria bacterium GW2011_GWD2_52_7</name>
    <dbReference type="NCBI Taxonomy" id="1618989"/>
    <lineage>
        <taxon>Bacteria</taxon>
        <taxon>Candidatus Uhriibacteriota</taxon>
    </lineage>
</organism>
<dbReference type="InterPro" id="IPR018227">
    <property type="entry name" value="Amino_acid_transport_2"/>
</dbReference>
<evidence type="ECO:0000313" key="9">
    <source>
        <dbReference type="EMBL" id="KKW30854.1"/>
    </source>
</evidence>
<comment type="subcellular location">
    <subcellularLocation>
        <location evidence="1">Cell inner membrane</location>
        <topology evidence="1">Multi-pass membrane protein</topology>
    </subcellularLocation>
</comment>
<feature type="transmembrane region" description="Helical" evidence="8">
    <location>
        <begin position="164"/>
        <end position="183"/>
    </location>
</feature>
<evidence type="ECO:0000256" key="5">
    <source>
        <dbReference type="ARBA" id="ARBA00022692"/>
    </source>
</evidence>
<keyword evidence="6 8" id="KW-1133">Transmembrane helix</keyword>
<sequence>MLGTTIGVGMFGLPYVFYQVGFGLGFVEFVLIGALNALALCLYAELVLARKKHAHFVEVIGAELGFWGRLWATVSFFATMWGAMVAYIIVSASFIGLITGADPSVVISLLFAALASLVLAGGVAMMLRIQSIVFPVFFALIAVLLLASFSHFELEHFTTVHFENAVVPLGVMLFAVSGLSAVPEVRDALGKRDRLLFKVIVAGMGIAMTVFLAFVIAILAFNGGDMSPDGISGIVRTAGRPLAIVAASVGTLVVFSAFVTIGTSILNTFMYDFSMRFSHAWLATVGVPIAIFILGARDFIDVIGSVGGVLGGVSGLLILFAYEKARRSGELPKRALRVPRAATFLCFVLYAAMIVLTLMGVGE</sequence>
<dbReference type="GO" id="GO:0005886">
    <property type="term" value="C:plasma membrane"/>
    <property type="evidence" value="ECO:0007669"/>
    <property type="project" value="UniProtKB-SubCell"/>
</dbReference>
<feature type="transmembrane region" description="Helical" evidence="8">
    <location>
        <begin position="302"/>
        <end position="322"/>
    </location>
</feature>
<keyword evidence="3" id="KW-1003">Cell membrane</keyword>
<keyword evidence="7 8" id="KW-0472">Membrane</keyword>
<feature type="transmembrane region" description="Helical" evidence="8">
    <location>
        <begin position="278"/>
        <end position="296"/>
    </location>
</feature>
<dbReference type="Proteomes" id="UP000034846">
    <property type="component" value="Unassembled WGS sequence"/>
</dbReference>
<feature type="transmembrane region" description="Helical" evidence="8">
    <location>
        <begin position="20"/>
        <end position="49"/>
    </location>
</feature>
<proteinExistence type="predicted"/>
<dbReference type="Pfam" id="PF03222">
    <property type="entry name" value="Trp_Tyr_perm"/>
    <property type="match status" value="1"/>
</dbReference>
<dbReference type="PANTHER" id="PTHR22950">
    <property type="entry name" value="AMINO ACID TRANSPORTER"/>
    <property type="match status" value="1"/>
</dbReference>
<comment type="caution">
    <text evidence="9">The sequence shown here is derived from an EMBL/GenBank/DDBJ whole genome shotgun (WGS) entry which is preliminary data.</text>
</comment>
<keyword evidence="5 8" id="KW-0812">Transmembrane</keyword>
<evidence type="ECO:0000256" key="7">
    <source>
        <dbReference type="ARBA" id="ARBA00023136"/>
    </source>
</evidence>
<reference evidence="9 10" key="1">
    <citation type="journal article" date="2015" name="Nature">
        <title>rRNA introns, odd ribosomes, and small enigmatic genomes across a large radiation of phyla.</title>
        <authorList>
            <person name="Brown C.T."/>
            <person name="Hug L.A."/>
            <person name="Thomas B.C."/>
            <person name="Sharon I."/>
            <person name="Castelle C.J."/>
            <person name="Singh A."/>
            <person name="Wilkins M.J."/>
            <person name="Williams K.H."/>
            <person name="Banfield J.F."/>
        </authorList>
    </citation>
    <scope>NUCLEOTIDE SEQUENCE [LARGE SCALE GENOMIC DNA]</scope>
</reference>
<name>A0A0G2AEF7_9BACT</name>
<feature type="transmembrane region" description="Helical" evidence="8">
    <location>
        <begin position="342"/>
        <end position="361"/>
    </location>
</feature>
<gene>
    <name evidence="9" type="ORF">UY72_C0002G0029</name>
</gene>
<evidence type="ECO:0000256" key="8">
    <source>
        <dbReference type="SAM" id="Phobius"/>
    </source>
</evidence>
<dbReference type="Gene3D" id="1.20.1740.10">
    <property type="entry name" value="Amino acid/polyamine transporter I"/>
    <property type="match status" value="1"/>
</dbReference>
<feature type="transmembrane region" description="Helical" evidence="8">
    <location>
        <begin position="132"/>
        <end position="152"/>
    </location>
</feature>
<feature type="transmembrane region" description="Helical" evidence="8">
    <location>
        <begin position="241"/>
        <end position="266"/>
    </location>
</feature>
<feature type="transmembrane region" description="Helical" evidence="8">
    <location>
        <begin position="104"/>
        <end position="125"/>
    </location>
</feature>
<feature type="transmembrane region" description="Helical" evidence="8">
    <location>
        <begin position="195"/>
        <end position="221"/>
    </location>
</feature>